<sequence length="223" mass="23815">MLVEAGQAPVEGTSGWVALAAAMVLAGALWWLYFDSSAAINLRVLELAGGSPTLARATFAVGHMIPAFALIGIAAGVGLLLEEEPPDFAYFLVATGAGLYMLGTHAFLRARRGPFAARILIVIATFNLGRLHEVFSPHEYVVFVAAWVTVCAALSTQFGADGHVGAAEKVGAGEAPRRGCGCPRSRRWVSPRGSARRRSRRAWRRSRGWRRTSGGGSRPSRRA</sequence>
<reference evidence="3" key="1">
    <citation type="submission" date="2022-10" db="EMBL/GenBank/DDBJ databases">
        <title>The WGS of Solirubrobacter phytolaccae KCTC 29190.</title>
        <authorList>
            <person name="Jiang Z."/>
        </authorList>
    </citation>
    <scope>NUCLEOTIDE SEQUENCE</scope>
    <source>
        <strain evidence="3">KCTC 29190</strain>
    </source>
</reference>
<accession>A0A9X3SG54</accession>
<feature type="compositionally biased region" description="Basic residues" evidence="1">
    <location>
        <begin position="184"/>
        <end position="210"/>
    </location>
</feature>
<organism evidence="3 4">
    <name type="scientific">Solirubrobacter phytolaccae</name>
    <dbReference type="NCBI Taxonomy" id="1404360"/>
    <lineage>
        <taxon>Bacteria</taxon>
        <taxon>Bacillati</taxon>
        <taxon>Actinomycetota</taxon>
        <taxon>Thermoleophilia</taxon>
        <taxon>Solirubrobacterales</taxon>
        <taxon>Solirubrobacteraceae</taxon>
        <taxon>Solirubrobacter</taxon>
    </lineage>
</organism>
<evidence type="ECO:0000256" key="1">
    <source>
        <dbReference type="SAM" id="MobiDB-lite"/>
    </source>
</evidence>
<dbReference type="InterPro" id="IPR010640">
    <property type="entry name" value="Low_temperature_requirement_A"/>
</dbReference>
<proteinExistence type="predicted"/>
<protein>
    <submittedName>
        <fullName evidence="3">Low temperature requirement protein A</fullName>
    </submittedName>
</protein>
<evidence type="ECO:0000256" key="2">
    <source>
        <dbReference type="SAM" id="Phobius"/>
    </source>
</evidence>
<dbReference type="RefSeq" id="WP_270026431.1">
    <property type="nucleotide sequence ID" value="NZ_JAPDDP010000030.1"/>
</dbReference>
<keyword evidence="4" id="KW-1185">Reference proteome</keyword>
<gene>
    <name evidence="3" type="ORF">OJ997_17335</name>
</gene>
<dbReference type="EMBL" id="JAPDDP010000030">
    <property type="protein sequence ID" value="MDA0182072.1"/>
    <property type="molecule type" value="Genomic_DNA"/>
</dbReference>
<dbReference type="Pfam" id="PF06772">
    <property type="entry name" value="LtrA"/>
    <property type="match status" value="1"/>
</dbReference>
<feature type="compositionally biased region" description="Low complexity" evidence="1">
    <location>
        <begin position="173"/>
        <end position="183"/>
    </location>
</feature>
<evidence type="ECO:0000313" key="4">
    <source>
        <dbReference type="Proteomes" id="UP001147653"/>
    </source>
</evidence>
<evidence type="ECO:0000313" key="3">
    <source>
        <dbReference type="EMBL" id="MDA0182072.1"/>
    </source>
</evidence>
<feature type="region of interest" description="Disordered" evidence="1">
    <location>
        <begin position="173"/>
        <end position="223"/>
    </location>
</feature>
<dbReference type="Proteomes" id="UP001147653">
    <property type="component" value="Unassembled WGS sequence"/>
</dbReference>
<keyword evidence="2" id="KW-0812">Transmembrane</keyword>
<keyword evidence="2" id="KW-0472">Membrane</keyword>
<comment type="caution">
    <text evidence="3">The sequence shown here is derived from an EMBL/GenBank/DDBJ whole genome shotgun (WGS) entry which is preliminary data.</text>
</comment>
<feature type="transmembrane region" description="Helical" evidence="2">
    <location>
        <begin position="54"/>
        <end position="76"/>
    </location>
</feature>
<keyword evidence="2" id="KW-1133">Transmembrane helix</keyword>
<feature type="transmembrane region" description="Helical" evidence="2">
    <location>
        <begin position="88"/>
        <end position="108"/>
    </location>
</feature>
<dbReference type="AlphaFoldDB" id="A0A9X3SG54"/>
<feature type="transmembrane region" description="Helical" evidence="2">
    <location>
        <begin position="15"/>
        <end position="34"/>
    </location>
</feature>
<name>A0A9X3SG54_9ACTN</name>